<dbReference type="SUPFAM" id="SSF51735">
    <property type="entry name" value="NAD(P)-binding Rossmann-fold domains"/>
    <property type="match status" value="1"/>
</dbReference>
<evidence type="ECO:0000313" key="16">
    <source>
        <dbReference type="Proteomes" id="UP001303760"/>
    </source>
</evidence>
<comment type="function">
    <text evidence="9">Catalyzes the rate-limiting step of the oxidative pentose-phosphate pathway, which represents a route for the dissimilation of carbohydrates besides glycolysis. The main function of this enzyme is to provide reducing power (NADPH) and pentose phosphates for fatty acid and nucleic acid synthesis.</text>
</comment>
<dbReference type="Gene3D" id="3.40.50.720">
    <property type="entry name" value="NAD(P)-binding Rossmann-like Domain"/>
    <property type="match status" value="1"/>
</dbReference>
<feature type="domain" description="Glucose-6-phosphate dehydrogenase C-terminal" evidence="13">
    <location>
        <begin position="193"/>
        <end position="481"/>
    </location>
</feature>
<dbReference type="NCBIfam" id="TIGR00871">
    <property type="entry name" value="zwf"/>
    <property type="match status" value="1"/>
</dbReference>
<evidence type="ECO:0000256" key="6">
    <source>
        <dbReference type="ARBA" id="ARBA00022857"/>
    </source>
</evidence>
<comment type="caution">
    <text evidence="15">The sequence shown here is derived from an EMBL/GenBank/DDBJ whole genome shotgun (WGS) entry which is preliminary data.</text>
</comment>
<dbReference type="InterPro" id="IPR022674">
    <property type="entry name" value="G6P_DH_NAD-bd"/>
</dbReference>
<dbReference type="InterPro" id="IPR019796">
    <property type="entry name" value="G6P_DH_AS"/>
</dbReference>
<dbReference type="SUPFAM" id="SSF55347">
    <property type="entry name" value="Glyceraldehyde-3-phosphate dehydrogenase-like, C-terminal domain"/>
    <property type="match status" value="1"/>
</dbReference>
<dbReference type="GO" id="GO:0006006">
    <property type="term" value="P:glucose metabolic process"/>
    <property type="evidence" value="ECO:0007669"/>
    <property type="project" value="UniProtKB-KW"/>
</dbReference>
<dbReference type="FunFam" id="3.30.360.10:FF:000015">
    <property type="entry name" value="Glucose-6-phosphate 1-dehydrogenase"/>
    <property type="match status" value="1"/>
</dbReference>
<dbReference type="InterPro" id="IPR036291">
    <property type="entry name" value="NAD(P)-bd_dom_sf"/>
</dbReference>
<dbReference type="GO" id="GO:0009051">
    <property type="term" value="P:pentose-phosphate shunt, oxidative branch"/>
    <property type="evidence" value="ECO:0007669"/>
    <property type="project" value="TreeGrafter"/>
</dbReference>
<proteinExistence type="inferred from homology"/>
<evidence type="ECO:0000256" key="10">
    <source>
        <dbReference type="ARBA" id="ARBA00048749"/>
    </source>
</evidence>
<dbReference type="PROSITE" id="PS00069">
    <property type="entry name" value="G6P_DEHYDROGENASE"/>
    <property type="match status" value="1"/>
</dbReference>
<sequence length="1496" mass="170652">MASDMHSAGAAVELKDNTVIVVLGASGDLAKKKTYRNQFLPKDIRIVGYARTKMDRDEYIKRVRSYIKTPTKDIEQQLDEFCNICTYVSGQYDRDESFLQLNKHLEELEQGRKETHRLFYMALPPSVFTIVSQHLKKCCYPTNGIARVIVEKPFGKDLASSRELQKSLEPDWKEDEIYRIDHYLGKEMVKNILILRFGNSFLGATWNRHHIDNVQITFKEPFGTEGRGGYFDEFGIIRDVMQNHLLQVLTLLAMERPISFSAEDIRDEKVRVLRAIPAIEPKNVIIGQYGKSLDGSKPSYKEDDTVPKDSRCPTFCALVAYIKNERWDGVPFIMKAGKALNEQKTEIRVQFKDVTSGIFKDIPRNELVMRIQPNESVYIKMNSKLPGLTMQTVVTELDLTYRRRFSDLKIPEAYESLILDCIKGDHSNFVRDDELDASWRIFTPLLHYLDDNKEIIPMEYPYGSRGPAVLDDFTSSYGYKFSDAAGYQWPTTSAAGPGNKFPMEDDLHHITTDIMPLGLLLTRLAEFSQAKLQEHIMELASKPLPQVLANGIANGTTNGVANVHNAPTEDTSSESLEKKTMLLNFIKDLHSRWVKALVITEWARNADEVGKLIDIRSHLAEKLQLYQKTFWTLVQVKREVAFARVQSPDLKTALEILSNGEVHWMPDFGYLEEPLAAKDKLHWIHEIEIHLHVRLQLDEYDKMPEPFKQYTVDNGRVTFAVPGEFEVDLTIASDDSSKQFWFLDYRPLYSPAPSEVPDDARLFLERQVNNALAADGLMGCYRYLHEYTLTAKIAEFRRQALELSRTGLWIDNLKIERLDRGLAIQYWLNCQHSRPSQSWILLGVHGGKGSDGLQDSPSHLMLSWFRDDKEVKDADIRFDVDNISTEKLLMTVISRHIEDLLSPIYRTLLAKRRYAGKHGRLALDLKGEPQDFRLVMQLAGEVDATVRVSPWTGDFLFSPHYAAVSEVQRRFRTLANPAKDGPNVLEQLRWSYTVYHLRSLPRHVDWSVLRASPVPSDEVKNMVYQQSPPPREAFYAVWVRHTKWDPHWFAMLSLSLAGDSWMLVEISPEIKGSLSRRILTFSQLPISPVDLLHSDILFQKLYTFGPSIIGQTRSLLNLHQERTVHAAREPVGAGSCSWPSQIHLPMITVRASDMLHGWTSADDADRTRWAAGFIPIMYKGPAPPLPGDSSSRILVEANVAVSDRAKFEFLDRKLDRDVHYDRHTGRFTLRFRPEIGSGVIPLLRARMQALERLLDFVDAIHRAGKQVATERVTLGEIMFTYGGSTAVALPPSQLLPNQPEQRLWKVRLDLSREQGVDVVLEKDNPHFRVIDFLRATANSAQAKGIPTWLALTLPLFRALERLQDVWDPVYANGRGAGCWILHKSLDWVTLRFTFGPPKGRRLQLDIKAREREGKLMWHVSRPLTDINAHNENDEFNQILAQRVWSVNGDGFKGLMTGAAADWEHGIENLLALISDTVLSMVGTSPPPQLQPQHGLP</sequence>
<evidence type="ECO:0000256" key="9">
    <source>
        <dbReference type="ARBA" id="ARBA00025382"/>
    </source>
</evidence>
<dbReference type="Gene3D" id="3.30.360.10">
    <property type="entry name" value="Dihydrodipicolinate Reductase, domain 2"/>
    <property type="match status" value="1"/>
</dbReference>
<evidence type="ECO:0000256" key="4">
    <source>
        <dbReference type="ARBA" id="ARBA00020444"/>
    </source>
</evidence>
<dbReference type="Pfam" id="PF00479">
    <property type="entry name" value="G6PD_N"/>
    <property type="match status" value="1"/>
</dbReference>
<comment type="catalytic activity">
    <reaction evidence="10 11">
        <text>D-glucose 6-phosphate + NADP(+) = 6-phospho-D-glucono-1,5-lactone + NADPH + H(+)</text>
        <dbReference type="Rhea" id="RHEA:15841"/>
        <dbReference type="ChEBI" id="CHEBI:15378"/>
        <dbReference type="ChEBI" id="CHEBI:57783"/>
        <dbReference type="ChEBI" id="CHEBI:57955"/>
        <dbReference type="ChEBI" id="CHEBI:58349"/>
        <dbReference type="ChEBI" id="CHEBI:61548"/>
        <dbReference type="EC" id="1.1.1.49"/>
    </reaction>
</comment>
<keyword evidence="16" id="KW-1185">Reference proteome</keyword>
<dbReference type="GO" id="GO:0005829">
    <property type="term" value="C:cytosol"/>
    <property type="evidence" value="ECO:0007669"/>
    <property type="project" value="TreeGrafter"/>
</dbReference>
<dbReference type="InterPro" id="IPR001282">
    <property type="entry name" value="G6P_DH"/>
</dbReference>
<evidence type="ECO:0000256" key="5">
    <source>
        <dbReference type="ARBA" id="ARBA00022526"/>
    </source>
</evidence>
<dbReference type="PANTHER" id="PTHR23429">
    <property type="entry name" value="GLUCOSE-6-PHOSPHATE 1-DEHYDROGENASE G6PD"/>
    <property type="match status" value="1"/>
</dbReference>
<name>A0AAN7CDZ2_9PEZI</name>
<comment type="similarity">
    <text evidence="2 11">Belongs to the glucose-6-phosphate dehydrogenase family.</text>
</comment>
<dbReference type="FunFam" id="3.40.50.720:FF:000111">
    <property type="entry name" value="Glucose-6-phosphate 1-dehydrogenase"/>
    <property type="match status" value="1"/>
</dbReference>
<keyword evidence="8 11" id="KW-0119">Carbohydrate metabolism</keyword>
<dbReference type="InterPro" id="IPR022675">
    <property type="entry name" value="G6P_DH_C"/>
</dbReference>
<dbReference type="EC" id="1.1.1.49" evidence="3 11"/>
<keyword evidence="6 11" id="KW-0521">NADP</keyword>
<dbReference type="GO" id="GO:0004345">
    <property type="term" value="F:glucose-6-phosphate dehydrogenase activity"/>
    <property type="evidence" value="ECO:0007669"/>
    <property type="project" value="UniProtKB-EC"/>
</dbReference>
<evidence type="ECO:0000256" key="7">
    <source>
        <dbReference type="ARBA" id="ARBA00023002"/>
    </source>
</evidence>
<dbReference type="GO" id="GO:0050661">
    <property type="term" value="F:NADP binding"/>
    <property type="evidence" value="ECO:0007669"/>
    <property type="project" value="InterPro"/>
</dbReference>
<comment type="pathway">
    <text evidence="1 11">Carbohydrate degradation; pentose phosphate pathway; D-ribulose 5-phosphate from D-glucose 6-phosphate (oxidative stage): step 1/3.</text>
</comment>
<evidence type="ECO:0000256" key="8">
    <source>
        <dbReference type="ARBA" id="ARBA00023277"/>
    </source>
</evidence>
<evidence type="ECO:0000259" key="14">
    <source>
        <dbReference type="Pfam" id="PF08638"/>
    </source>
</evidence>
<reference evidence="15" key="1">
    <citation type="journal article" date="2023" name="Mol. Phylogenet. Evol.">
        <title>Genome-scale phylogeny and comparative genomics of the fungal order Sordariales.</title>
        <authorList>
            <person name="Hensen N."/>
            <person name="Bonometti L."/>
            <person name="Westerberg I."/>
            <person name="Brannstrom I.O."/>
            <person name="Guillou S."/>
            <person name="Cros-Aarteil S."/>
            <person name="Calhoun S."/>
            <person name="Haridas S."/>
            <person name="Kuo A."/>
            <person name="Mondo S."/>
            <person name="Pangilinan J."/>
            <person name="Riley R."/>
            <person name="LaButti K."/>
            <person name="Andreopoulos B."/>
            <person name="Lipzen A."/>
            <person name="Chen C."/>
            <person name="Yan M."/>
            <person name="Daum C."/>
            <person name="Ng V."/>
            <person name="Clum A."/>
            <person name="Steindorff A."/>
            <person name="Ohm R.A."/>
            <person name="Martin F."/>
            <person name="Silar P."/>
            <person name="Natvig D.O."/>
            <person name="Lalanne C."/>
            <person name="Gautier V."/>
            <person name="Ament-Velasquez S.L."/>
            <person name="Kruys A."/>
            <person name="Hutchinson M.I."/>
            <person name="Powell A.J."/>
            <person name="Barry K."/>
            <person name="Miller A.N."/>
            <person name="Grigoriev I.V."/>
            <person name="Debuchy R."/>
            <person name="Gladieux P."/>
            <person name="Hiltunen Thoren M."/>
            <person name="Johannesson H."/>
        </authorList>
    </citation>
    <scope>NUCLEOTIDE SEQUENCE</scope>
    <source>
        <strain evidence="15">CBS 532.94</strain>
    </source>
</reference>
<dbReference type="PANTHER" id="PTHR23429:SF0">
    <property type="entry name" value="GLUCOSE-6-PHOSPHATE 1-DEHYDROGENASE"/>
    <property type="match status" value="1"/>
</dbReference>
<evidence type="ECO:0000259" key="13">
    <source>
        <dbReference type="Pfam" id="PF02781"/>
    </source>
</evidence>
<reference evidence="15" key="2">
    <citation type="submission" date="2023-05" db="EMBL/GenBank/DDBJ databases">
        <authorList>
            <consortium name="Lawrence Berkeley National Laboratory"/>
            <person name="Steindorff A."/>
            <person name="Hensen N."/>
            <person name="Bonometti L."/>
            <person name="Westerberg I."/>
            <person name="Brannstrom I.O."/>
            <person name="Guillou S."/>
            <person name="Cros-Aarteil S."/>
            <person name="Calhoun S."/>
            <person name="Haridas S."/>
            <person name="Kuo A."/>
            <person name="Mondo S."/>
            <person name="Pangilinan J."/>
            <person name="Riley R."/>
            <person name="Labutti K."/>
            <person name="Andreopoulos B."/>
            <person name="Lipzen A."/>
            <person name="Chen C."/>
            <person name="Yanf M."/>
            <person name="Daum C."/>
            <person name="Ng V."/>
            <person name="Clum A."/>
            <person name="Ohm R."/>
            <person name="Martin F."/>
            <person name="Silar P."/>
            <person name="Natvig D."/>
            <person name="Lalanne C."/>
            <person name="Gautier V."/>
            <person name="Ament-Velasquez S.L."/>
            <person name="Kruys A."/>
            <person name="Hutchinson M.I."/>
            <person name="Powell A.J."/>
            <person name="Barry K."/>
            <person name="Miller A.N."/>
            <person name="Grigoriev I.V."/>
            <person name="Debuchy R."/>
            <person name="Gladieux P."/>
            <person name="Thoren M.H."/>
            <person name="Johannesson H."/>
        </authorList>
    </citation>
    <scope>NUCLEOTIDE SEQUENCE</scope>
    <source>
        <strain evidence="15">CBS 532.94</strain>
    </source>
</reference>
<evidence type="ECO:0000313" key="15">
    <source>
        <dbReference type="EMBL" id="KAK4240010.1"/>
    </source>
</evidence>
<organism evidence="15 16">
    <name type="scientific">Achaetomium macrosporum</name>
    <dbReference type="NCBI Taxonomy" id="79813"/>
    <lineage>
        <taxon>Eukaryota</taxon>
        <taxon>Fungi</taxon>
        <taxon>Dikarya</taxon>
        <taxon>Ascomycota</taxon>
        <taxon>Pezizomycotina</taxon>
        <taxon>Sordariomycetes</taxon>
        <taxon>Sordariomycetidae</taxon>
        <taxon>Sordariales</taxon>
        <taxon>Chaetomiaceae</taxon>
        <taxon>Achaetomium</taxon>
    </lineage>
</organism>
<feature type="domain" description="Mediator complex subunit MED14 N-terminal" evidence="14">
    <location>
        <begin position="515"/>
        <end position="732"/>
    </location>
</feature>
<evidence type="ECO:0000256" key="3">
    <source>
        <dbReference type="ARBA" id="ARBA00013019"/>
    </source>
</evidence>
<evidence type="ECO:0000256" key="11">
    <source>
        <dbReference type="RuleBase" id="RU362120"/>
    </source>
</evidence>
<gene>
    <name evidence="15" type="ORF">C8A03DRAFT_42388</name>
</gene>
<keyword evidence="7 11" id="KW-0560">Oxidoreductase</keyword>
<feature type="domain" description="Glucose-6-phosphate dehydrogenase NAD-binding" evidence="12">
    <location>
        <begin position="21"/>
        <end position="191"/>
    </location>
</feature>
<dbReference type="Proteomes" id="UP001303760">
    <property type="component" value="Unassembled WGS sequence"/>
</dbReference>
<evidence type="ECO:0000256" key="2">
    <source>
        <dbReference type="ARBA" id="ARBA00009975"/>
    </source>
</evidence>
<dbReference type="InterPro" id="IPR055122">
    <property type="entry name" value="Med14_N"/>
</dbReference>
<dbReference type="EMBL" id="MU860049">
    <property type="protein sequence ID" value="KAK4240010.1"/>
    <property type="molecule type" value="Genomic_DNA"/>
</dbReference>
<protein>
    <recommendedName>
        <fullName evidence="4 11">Glucose-6-phosphate 1-dehydrogenase</fullName>
        <ecNumber evidence="3 11">1.1.1.49</ecNumber>
    </recommendedName>
</protein>
<evidence type="ECO:0000256" key="1">
    <source>
        <dbReference type="ARBA" id="ARBA00004937"/>
    </source>
</evidence>
<dbReference type="Pfam" id="PF02781">
    <property type="entry name" value="G6PD_C"/>
    <property type="match status" value="1"/>
</dbReference>
<dbReference type="HAMAP" id="MF_00966">
    <property type="entry name" value="G6PD"/>
    <property type="match status" value="1"/>
</dbReference>
<dbReference type="PRINTS" id="PR00079">
    <property type="entry name" value="G6PDHDRGNASE"/>
</dbReference>
<keyword evidence="5 11" id="KW-0313">Glucose metabolism</keyword>
<accession>A0AAN7CDZ2</accession>
<dbReference type="Pfam" id="PF08638">
    <property type="entry name" value="Med14"/>
    <property type="match status" value="1"/>
</dbReference>
<evidence type="ECO:0000259" key="12">
    <source>
        <dbReference type="Pfam" id="PF00479"/>
    </source>
</evidence>
<dbReference type="Pfam" id="PF26204">
    <property type="entry name" value="Med14_fung"/>
    <property type="match status" value="1"/>
</dbReference>